<dbReference type="GO" id="GO:0003700">
    <property type="term" value="F:DNA-binding transcription factor activity"/>
    <property type="evidence" value="ECO:0007669"/>
    <property type="project" value="TreeGrafter"/>
</dbReference>
<evidence type="ECO:0000259" key="2">
    <source>
        <dbReference type="PROSITE" id="PS50888"/>
    </source>
</evidence>
<dbReference type="GO" id="GO:0005634">
    <property type="term" value="C:nucleus"/>
    <property type="evidence" value="ECO:0007669"/>
    <property type="project" value="TreeGrafter"/>
</dbReference>
<feature type="compositionally biased region" description="Basic and acidic residues" evidence="1">
    <location>
        <begin position="268"/>
        <end position="291"/>
    </location>
</feature>
<dbReference type="eggNOG" id="KOG1318">
    <property type="taxonomic scope" value="Eukaryota"/>
</dbReference>
<gene>
    <name evidence="3" type="ordered locus">CAGL0H01815g</name>
</gene>
<dbReference type="HOGENOM" id="CLU_619624_0_0_1"/>
<feature type="compositionally biased region" description="Basic and acidic residues" evidence="1">
    <location>
        <begin position="144"/>
        <end position="177"/>
    </location>
</feature>
<dbReference type="Pfam" id="PF00010">
    <property type="entry name" value="HLH"/>
    <property type="match status" value="1"/>
</dbReference>
<dbReference type="Gene3D" id="4.10.280.10">
    <property type="entry name" value="Helix-loop-helix DNA-binding domain"/>
    <property type="match status" value="1"/>
</dbReference>
<feature type="region of interest" description="Disordered" evidence="1">
    <location>
        <begin position="26"/>
        <end position="291"/>
    </location>
</feature>
<dbReference type="InParanoid" id="Q6FSB6"/>
<dbReference type="SMART" id="SM00353">
    <property type="entry name" value="HLH"/>
    <property type="match status" value="1"/>
</dbReference>
<dbReference type="EMBL" id="CR380954">
    <property type="protein sequence ID" value="CAG59811.1"/>
    <property type="molecule type" value="Genomic_DNA"/>
</dbReference>
<dbReference type="PROSITE" id="PS50888">
    <property type="entry name" value="BHLH"/>
    <property type="match status" value="1"/>
</dbReference>
<accession>Q6FSB6</accession>
<dbReference type="AlphaFoldDB" id="Q6FSB6"/>
<feature type="compositionally biased region" description="Basic and acidic residues" evidence="1">
    <location>
        <begin position="402"/>
        <end position="422"/>
    </location>
</feature>
<organism evidence="3 4">
    <name type="scientific">Candida glabrata (strain ATCC 2001 / BCRC 20586 / JCM 3761 / NBRC 0622 / NRRL Y-65 / CBS 138)</name>
    <name type="common">Yeast</name>
    <name type="synonym">Nakaseomyces glabratus</name>
    <dbReference type="NCBI Taxonomy" id="284593"/>
    <lineage>
        <taxon>Eukaryota</taxon>
        <taxon>Fungi</taxon>
        <taxon>Dikarya</taxon>
        <taxon>Ascomycota</taxon>
        <taxon>Saccharomycotina</taxon>
        <taxon>Saccharomycetes</taxon>
        <taxon>Saccharomycetales</taxon>
        <taxon>Saccharomycetaceae</taxon>
        <taxon>Nakaseomyces</taxon>
    </lineage>
</organism>
<feature type="compositionally biased region" description="Basic and acidic residues" evidence="1">
    <location>
        <begin position="189"/>
        <end position="207"/>
    </location>
</feature>
<feature type="compositionally biased region" description="Basic and acidic residues" evidence="1">
    <location>
        <begin position="32"/>
        <end position="43"/>
    </location>
</feature>
<proteinExistence type="predicted"/>
<sequence>MERSNRSRKSRRQEVSEDILERELKQYVNSSERMHESDAVERSPKRRKGSHREVDIETTVHTTVHYDEKEEVNGSDLNDDEQRRAIEGAASEDETHAVEGEHEDEDERENHVNDHDDNRDPNVDDELHRADADHQEHDEEDRDEDQHQHQHQEQEQEQEQGHEPEHEQEQEAEHEQEPEQEQGQEPEEEHGHEHDHEENMESIREIANDSGDAAAAVSTIRIHYQDLSGNSRGDTTINVGPENPELYASLSSRSDVKTENKKKRGKQTKGDESIQDWRKIRKESHKEVERRRRETINLAIDNLRKLLPKPEYSKAGILNSAAALIQKLKESESSQMNKWAIQRIVTEQTKTAHQKSNEKLAAALDDAYQELTRLKSILKENNIKYEDKFVIPEDTLREAKELESELNRAQEEIDQIDPRASAEPEEEEEERDEEAGEDESKE</sequence>
<reference evidence="3 4" key="1">
    <citation type="journal article" date="2004" name="Nature">
        <title>Genome evolution in yeasts.</title>
        <authorList>
            <consortium name="Genolevures"/>
            <person name="Dujon B."/>
            <person name="Sherman D."/>
            <person name="Fischer G."/>
            <person name="Durrens P."/>
            <person name="Casaregola S."/>
            <person name="Lafontaine I."/>
            <person name="de Montigny J."/>
            <person name="Marck C."/>
            <person name="Neuveglise C."/>
            <person name="Talla E."/>
            <person name="Goffard N."/>
            <person name="Frangeul L."/>
            <person name="Aigle M."/>
            <person name="Anthouard V."/>
            <person name="Babour A."/>
            <person name="Barbe V."/>
            <person name="Barnay S."/>
            <person name="Blanchin S."/>
            <person name="Beckerich J.M."/>
            <person name="Beyne E."/>
            <person name="Bleykasten C."/>
            <person name="Boisrame A."/>
            <person name="Boyer J."/>
            <person name="Cattolico L."/>
            <person name="Confanioleri F."/>
            <person name="de Daruvar A."/>
            <person name="Despons L."/>
            <person name="Fabre E."/>
            <person name="Fairhead C."/>
            <person name="Ferry-Dumazet H."/>
            <person name="Groppi A."/>
            <person name="Hantraye F."/>
            <person name="Hennequin C."/>
            <person name="Jauniaux N."/>
            <person name="Joyet P."/>
            <person name="Kachouri R."/>
            <person name="Kerrest A."/>
            <person name="Koszul R."/>
            <person name="Lemaire M."/>
            <person name="Lesur I."/>
            <person name="Ma L."/>
            <person name="Muller H."/>
            <person name="Nicaud J.M."/>
            <person name="Nikolski M."/>
            <person name="Oztas S."/>
            <person name="Ozier-Kalogeropoulos O."/>
            <person name="Pellenz S."/>
            <person name="Potier S."/>
            <person name="Richard G.F."/>
            <person name="Straub M.L."/>
            <person name="Suleau A."/>
            <person name="Swennene D."/>
            <person name="Tekaia F."/>
            <person name="Wesolowski-Louvel M."/>
            <person name="Westhof E."/>
            <person name="Wirth B."/>
            <person name="Zeniou-Meyer M."/>
            <person name="Zivanovic I."/>
            <person name="Bolotin-Fukuhara M."/>
            <person name="Thierry A."/>
            <person name="Bouchier C."/>
            <person name="Caudron B."/>
            <person name="Scarpelli C."/>
            <person name="Gaillardin C."/>
            <person name="Weissenbach J."/>
            <person name="Wincker P."/>
            <person name="Souciet J.L."/>
        </authorList>
    </citation>
    <scope>NUCLEOTIDE SEQUENCE [LARGE SCALE GENOMIC DNA]</scope>
    <source>
        <strain evidence="4">ATCC 2001 / BCRC 20586 / JCM 3761 / NBRC 0622 / NRRL Y-65 / CBS 138</strain>
    </source>
</reference>
<dbReference type="STRING" id="284593.Q6FSB6"/>
<keyword evidence="4" id="KW-1185">Reference proteome</keyword>
<dbReference type="OMA" id="HEENMES"/>
<name>Q6FSB6_CANGA</name>
<feature type="domain" description="BHLH" evidence="2">
    <location>
        <begin position="280"/>
        <end position="352"/>
    </location>
</feature>
<dbReference type="InterPro" id="IPR036638">
    <property type="entry name" value="HLH_DNA-bd_sf"/>
</dbReference>
<dbReference type="SUPFAM" id="SSF47459">
    <property type="entry name" value="HLH, helix-loop-helix DNA-binding domain"/>
    <property type="match status" value="1"/>
</dbReference>
<evidence type="ECO:0000256" key="1">
    <source>
        <dbReference type="SAM" id="MobiDB-lite"/>
    </source>
</evidence>
<dbReference type="PANTHER" id="PTHR47787:SF1">
    <property type="entry name" value="CENTROMERE-BINDING PROTEIN 1"/>
    <property type="match status" value="1"/>
</dbReference>
<dbReference type="Proteomes" id="UP000002428">
    <property type="component" value="Chromosome H"/>
</dbReference>
<feature type="compositionally biased region" description="Polar residues" evidence="1">
    <location>
        <begin position="227"/>
        <end position="238"/>
    </location>
</feature>
<feature type="region of interest" description="Disordered" evidence="1">
    <location>
        <begin position="402"/>
        <end position="442"/>
    </location>
</feature>
<evidence type="ECO:0000313" key="3">
    <source>
        <dbReference type="EMBL" id="CAG59811.1"/>
    </source>
</evidence>
<feature type="compositionally biased region" description="Acidic residues" evidence="1">
    <location>
        <begin position="423"/>
        <end position="442"/>
    </location>
</feature>
<dbReference type="KEGG" id="cgr:2888870"/>
<evidence type="ECO:0000313" key="4">
    <source>
        <dbReference type="Proteomes" id="UP000002428"/>
    </source>
</evidence>
<dbReference type="InterPro" id="IPR011598">
    <property type="entry name" value="bHLH_dom"/>
</dbReference>
<protein>
    <recommendedName>
        <fullName evidence="2">BHLH domain-containing protein</fullName>
    </recommendedName>
</protein>
<dbReference type="PANTHER" id="PTHR47787">
    <property type="entry name" value="CENTROMERE-BINDING PROTEIN 1"/>
    <property type="match status" value="1"/>
</dbReference>
<feature type="compositionally biased region" description="Basic and acidic residues" evidence="1">
    <location>
        <begin position="108"/>
        <end position="137"/>
    </location>
</feature>
<feature type="compositionally biased region" description="Acidic residues" evidence="1">
    <location>
        <begin position="178"/>
        <end position="188"/>
    </location>
</feature>
<dbReference type="GO" id="GO:0046983">
    <property type="term" value="F:protein dimerization activity"/>
    <property type="evidence" value="ECO:0007669"/>
    <property type="project" value="InterPro"/>
</dbReference>